<keyword evidence="7" id="KW-1185">Reference proteome</keyword>
<keyword evidence="3" id="KW-0342">GTP-binding</keyword>
<dbReference type="SUPFAM" id="SSF52540">
    <property type="entry name" value="P-loop containing nucleoside triphosphate hydrolases"/>
    <property type="match status" value="1"/>
</dbReference>
<evidence type="ECO:0000256" key="2">
    <source>
        <dbReference type="ARBA" id="ARBA00022741"/>
    </source>
</evidence>
<dbReference type="CDD" id="cd01852">
    <property type="entry name" value="AIG1"/>
    <property type="match status" value="1"/>
</dbReference>
<reference evidence="6" key="2">
    <citation type="submission" date="2025-09" db="UniProtKB">
        <authorList>
            <consortium name="Ensembl"/>
        </authorList>
    </citation>
    <scope>IDENTIFICATION</scope>
</reference>
<evidence type="ECO:0000256" key="4">
    <source>
        <dbReference type="SAM" id="Coils"/>
    </source>
</evidence>
<dbReference type="GeneTree" id="ENSGT01140000282522"/>
<reference evidence="6" key="1">
    <citation type="submission" date="2025-08" db="UniProtKB">
        <authorList>
            <consortium name="Ensembl"/>
        </authorList>
    </citation>
    <scope>IDENTIFICATION</scope>
</reference>
<evidence type="ECO:0000256" key="1">
    <source>
        <dbReference type="ARBA" id="ARBA00008535"/>
    </source>
</evidence>
<dbReference type="Ensembl" id="ENSCCRT00000199733.1">
    <property type="protein sequence ID" value="ENSCCRP00000110673.1"/>
    <property type="gene ID" value="ENSCCRG00000077873.1"/>
</dbReference>
<feature type="domain" description="AIG1-type G" evidence="5">
    <location>
        <begin position="79"/>
        <end position="279"/>
    </location>
</feature>
<protein>
    <recommendedName>
        <fullName evidence="5">AIG1-type G domain-containing protein</fullName>
    </recommendedName>
</protein>
<dbReference type="InterPro" id="IPR006703">
    <property type="entry name" value="G_AIG1"/>
</dbReference>
<dbReference type="Gene3D" id="3.40.50.300">
    <property type="entry name" value="P-loop containing nucleotide triphosphate hydrolases"/>
    <property type="match status" value="1"/>
</dbReference>
<evidence type="ECO:0000313" key="6">
    <source>
        <dbReference type="Ensembl" id="ENSCCRP00000110673.1"/>
    </source>
</evidence>
<dbReference type="FunFam" id="3.40.50.300:FF:000366">
    <property type="entry name" value="GTPase, IMAP family member 2"/>
    <property type="match status" value="1"/>
</dbReference>
<dbReference type="AlphaFoldDB" id="A0A9J7XVM7"/>
<dbReference type="OMA" id="RSHYYET"/>
<keyword evidence="4" id="KW-0175">Coiled coil</keyword>
<dbReference type="Proteomes" id="UP001108240">
    <property type="component" value="Unplaced"/>
</dbReference>
<dbReference type="PROSITE" id="PS51720">
    <property type="entry name" value="G_AIG1"/>
    <property type="match status" value="1"/>
</dbReference>
<sequence>MSSFHATHSVKSQSQSKHLLIVYCTATTRRERKFTETVKVWKTYIENLQVNIQEHLRKQKEIQKEMEGLIQEIARESSNIDLRIVLLGKTGSGKSSTGNTIIGESVFKSGMSPKSITSNCQRHRTTVEDKIISVIDTPGMFDTSMTEEQLKAEIKKCVIMSAPGPHAFLLVMRLDMRYTHEEKNTVKWIQENFGEEATRYTIILFTTGDKLKGQTLDDYISEDNDLKALVKEYRDRYHLFNNEDIKNRSQVTELLKKIEKMVKENGGQHYTNEMYRKAQDKIEWEAKKQRFKGYGRTALAVIGGGTVIAVAGGAGAGRAAAAGGQAAAAAGAAIIGAAKAGLRL</sequence>
<evidence type="ECO:0000259" key="5">
    <source>
        <dbReference type="PROSITE" id="PS51720"/>
    </source>
</evidence>
<organism evidence="6 7">
    <name type="scientific">Cyprinus carpio carpio</name>
    <dbReference type="NCBI Taxonomy" id="630221"/>
    <lineage>
        <taxon>Eukaryota</taxon>
        <taxon>Metazoa</taxon>
        <taxon>Chordata</taxon>
        <taxon>Craniata</taxon>
        <taxon>Vertebrata</taxon>
        <taxon>Euteleostomi</taxon>
        <taxon>Actinopterygii</taxon>
        <taxon>Neopterygii</taxon>
        <taxon>Teleostei</taxon>
        <taxon>Ostariophysi</taxon>
        <taxon>Cypriniformes</taxon>
        <taxon>Cyprinidae</taxon>
        <taxon>Cyprininae</taxon>
        <taxon>Cyprinus</taxon>
    </lineage>
</organism>
<dbReference type="PANTHER" id="PTHR10903">
    <property type="entry name" value="GTPASE, IMAP FAMILY MEMBER-RELATED"/>
    <property type="match status" value="1"/>
</dbReference>
<comment type="similarity">
    <text evidence="1">Belongs to the TRAFAC class TrmE-Era-EngA-EngB-Septin-like GTPase superfamily. AIG1/Toc34/Toc159-like paraseptin GTPase family. IAN subfamily.</text>
</comment>
<dbReference type="Pfam" id="PF04548">
    <property type="entry name" value="AIG1"/>
    <property type="match status" value="1"/>
</dbReference>
<proteinExistence type="inferred from homology"/>
<name>A0A9J7XVM7_CYPCA</name>
<evidence type="ECO:0000313" key="7">
    <source>
        <dbReference type="Proteomes" id="UP001108240"/>
    </source>
</evidence>
<evidence type="ECO:0000256" key="3">
    <source>
        <dbReference type="ARBA" id="ARBA00023134"/>
    </source>
</evidence>
<feature type="coiled-coil region" evidence="4">
    <location>
        <begin position="45"/>
        <end position="79"/>
    </location>
</feature>
<accession>A0A9J7XVM7</accession>
<dbReference type="GO" id="GO:0005525">
    <property type="term" value="F:GTP binding"/>
    <property type="evidence" value="ECO:0007669"/>
    <property type="project" value="UniProtKB-KW"/>
</dbReference>
<dbReference type="PANTHER" id="PTHR10903:SF188">
    <property type="entry name" value="GTPASE IMAP FAMILY MEMBER 2-LIKE-RELATED"/>
    <property type="match status" value="1"/>
</dbReference>
<keyword evidence="2" id="KW-0547">Nucleotide-binding</keyword>
<dbReference type="InterPro" id="IPR027417">
    <property type="entry name" value="P-loop_NTPase"/>
</dbReference>
<dbReference type="InterPro" id="IPR045058">
    <property type="entry name" value="GIMA/IAN/Toc"/>
</dbReference>